<feature type="transmembrane region" description="Helical" evidence="1">
    <location>
        <begin position="157"/>
        <end position="181"/>
    </location>
</feature>
<keyword evidence="3" id="KW-1185">Reference proteome</keyword>
<proteinExistence type="predicted"/>
<evidence type="ECO:0000313" key="2">
    <source>
        <dbReference type="EMBL" id="KKA19924.1"/>
    </source>
</evidence>
<evidence type="ECO:0000313" key="3">
    <source>
        <dbReference type="Proteomes" id="UP000053958"/>
    </source>
</evidence>
<dbReference type="EMBL" id="LASV01000304">
    <property type="protein sequence ID" value="KKA19924.1"/>
    <property type="molecule type" value="Genomic_DNA"/>
</dbReference>
<dbReference type="AlphaFoldDB" id="A0A0F4YNV3"/>
<accession>A0A0F4YNV3</accession>
<keyword evidence="1" id="KW-1133">Transmembrane helix</keyword>
<evidence type="ECO:0000256" key="1">
    <source>
        <dbReference type="SAM" id="Phobius"/>
    </source>
</evidence>
<dbReference type="Proteomes" id="UP000053958">
    <property type="component" value="Unassembled WGS sequence"/>
</dbReference>
<comment type="caution">
    <text evidence="2">The sequence shown here is derived from an EMBL/GenBank/DDBJ whole genome shotgun (WGS) entry which is preliminary data.</text>
</comment>
<dbReference type="RefSeq" id="XP_013326536.1">
    <property type="nucleotide sequence ID" value="XM_013471082.1"/>
</dbReference>
<keyword evidence="1" id="KW-0472">Membrane</keyword>
<feature type="transmembrane region" description="Helical" evidence="1">
    <location>
        <begin position="193"/>
        <end position="212"/>
    </location>
</feature>
<protein>
    <submittedName>
        <fullName evidence="2">Uncharacterized protein</fullName>
    </submittedName>
</protein>
<name>A0A0F4YNV3_RASE3</name>
<organism evidence="2 3">
    <name type="scientific">Rasamsonia emersonii (strain ATCC 16479 / CBS 393.64 / IMI 116815)</name>
    <dbReference type="NCBI Taxonomy" id="1408163"/>
    <lineage>
        <taxon>Eukaryota</taxon>
        <taxon>Fungi</taxon>
        <taxon>Dikarya</taxon>
        <taxon>Ascomycota</taxon>
        <taxon>Pezizomycotina</taxon>
        <taxon>Eurotiomycetes</taxon>
        <taxon>Eurotiomycetidae</taxon>
        <taxon>Eurotiales</taxon>
        <taxon>Trichocomaceae</taxon>
        <taxon>Rasamsonia</taxon>
    </lineage>
</organism>
<gene>
    <name evidence="2" type="ORF">T310_6084</name>
</gene>
<keyword evidence="1" id="KW-0812">Transmembrane</keyword>
<sequence length="222" mass="24321">MTWLAQKRIRCHRLERPVARKLALNSVEADGCTTLQLHRLSSIVRIARGVEVARAIHPTLARCAPDACLRFPRCPRPSNDCLLLSVVFEPCGARVDAENASALTASCRHLCHAAGSPVNLLEYCTVPTLPPDSLLQPAAKIPRFTRAQARLDNTISIVAYIYLNAGVIDSLSSLILLLQVLSEGGHSFHPYTPWSLLIKGVDYIAIMSHCGLRQTKPISRGI</sequence>
<reference evidence="2 3" key="1">
    <citation type="submission" date="2015-04" db="EMBL/GenBank/DDBJ databases">
        <authorList>
            <person name="Heijne W.H."/>
            <person name="Fedorova N.D."/>
            <person name="Nierman W.C."/>
            <person name="Vollebregt A.W."/>
            <person name="Zhao Z."/>
            <person name="Wu L."/>
            <person name="Kumar M."/>
            <person name="Stam H."/>
            <person name="van den Berg M.A."/>
            <person name="Pel H.J."/>
        </authorList>
    </citation>
    <scope>NUCLEOTIDE SEQUENCE [LARGE SCALE GENOMIC DNA]</scope>
    <source>
        <strain evidence="2 3">CBS 393.64</strain>
    </source>
</reference>
<dbReference type="GeneID" id="25318396"/>